<name>A0A3T0N8M8_9RHOB</name>
<keyword evidence="2" id="KW-1185">Reference proteome</keyword>
<dbReference type="Pfam" id="PF06995">
    <property type="entry name" value="Phage_P2_GpU"/>
    <property type="match status" value="1"/>
</dbReference>
<proteinExistence type="predicted"/>
<accession>A0A3T0N8M8</accession>
<dbReference type="OrthoDB" id="1550902at2"/>
<reference evidence="1 2" key="1">
    <citation type="submission" date="2018-10" db="EMBL/GenBank/DDBJ databases">
        <title>Parasedimentitalea marina sp. nov., a psychrophilic bacterium isolated from deep seawater of the New Britain Trench.</title>
        <authorList>
            <person name="Cao J."/>
        </authorList>
    </citation>
    <scope>NUCLEOTIDE SEQUENCE [LARGE SCALE GENOMIC DNA]</scope>
    <source>
        <strain evidence="1 2">W43</strain>
    </source>
</reference>
<dbReference type="InterPro" id="IPR009734">
    <property type="entry name" value="Myoviridae_GpU"/>
</dbReference>
<dbReference type="KEGG" id="sedi:EBB79_08190"/>
<dbReference type="AlphaFoldDB" id="A0A3T0N8M8"/>
<protein>
    <submittedName>
        <fullName evidence="1">Phage tail protein</fullName>
    </submittedName>
</protein>
<gene>
    <name evidence="1" type="ORF">EBB79_08190</name>
</gene>
<evidence type="ECO:0000313" key="2">
    <source>
        <dbReference type="Proteomes" id="UP000283063"/>
    </source>
</evidence>
<evidence type="ECO:0000313" key="1">
    <source>
        <dbReference type="EMBL" id="AZV80377.1"/>
    </source>
</evidence>
<dbReference type="InterPro" id="IPR016912">
    <property type="entry name" value="Phage_P2_GpU"/>
</dbReference>
<dbReference type="PIRSF" id="PIRSF029208">
    <property type="entry name" value="Phage_tail_GPU"/>
    <property type="match status" value="1"/>
</dbReference>
<sequence length="126" mass="14316">MALGAFRFGMSNGGHQQLSRSAAFRWRKVNRIGRAPALQYGGPDAQEITLEGVIYPHFKGGLRQVDLMRLQATTGLPFMMVDGLGWVWQRWVIVRVEERKSYLMRDGAPRKIEFSLTLRSYGTDLA</sequence>
<dbReference type="Proteomes" id="UP000283063">
    <property type="component" value="Chromosome"/>
</dbReference>
<organism evidence="1 2">
    <name type="scientific">Parasedimentitalea marina</name>
    <dbReference type="NCBI Taxonomy" id="2483033"/>
    <lineage>
        <taxon>Bacteria</taxon>
        <taxon>Pseudomonadati</taxon>
        <taxon>Pseudomonadota</taxon>
        <taxon>Alphaproteobacteria</taxon>
        <taxon>Rhodobacterales</taxon>
        <taxon>Paracoccaceae</taxon>
        <taxon>Parasedimentitalea</taxon>
    </lineage>
</organism>
<dbReference type="EMBL" id="CP033219">
    <property type="protein sequence ID" value="AZV80377.1"/>
    <property type="molecule type" value="Genomic_DNA"/>
</dbReference>